<dbReference type="AlphaFoldDB" id="A0A0M9A9S5"/>
<evidence type="ECO:0000313" key="1">
    <source>
        <dbReference type="EMBL" id="KOX80120.1"/>
    </source>
</evidence>
<sequence>MGLNSRVYLNEEFYHSLQNRFNLLTDLRTNIDQAFERSVNLDEDGFVMDKACSRFVTREGKVRSRGAISGKTAIKISVAHLQNATLRRVPPLEQVQLSDSYDTVDAALTEHSSASITKYSRVSLKNSLEKYVLILLILERFRIKEHAQSLSDAGTATS</sequence>
<evidence type="ECO:0000313" key="2">
    <source>
        <dbReference type="Proteomes" id="UP000053105"/>
    </source>
</evidence>
<organism evidence="1 2">
    <name type="scientific">Melipona quadrifasciata</name>
    <dbReference type="NCBI Taxonomy" id="166423"/>
    <lineage>
        <taxon>Eukaryota</taxon>
        <taxon>Metazoa</taxon>
        <taxon>Ecdysozoa</taxon>
        <taxon>Arthropoda</taxon>
        <taxon>Hexapoda</taxon>
        <taxon>Insecta</taxon>
        <taxon>Pterygota</taxon>
        <taxon>Neoptera</taxon>
        <taxon>Endopterygota</taxon>
        <taxon>Hymenoptera</taxon>
        <taxon>Apocrita</taxon>
        <taxon>Aculeata</taxon>
        <taxon>Apoidea</taxon>
        <taxon>Anthophila</taxon>
        <taxon>Apidae</taxon>
        <taxon>Melipona</taxon>
    </lineage>
</organism>
<name>A0A0M9A9S5_9HYME</name>
<dbReference type="Proteomes" id="UP000053105">
    <property type="component" value="Unassembled WGS sequence"/>
</dbReference>
<reference evidence="1 2" key="1">
    <citation type="submission" date="2015-07" db="EMBL/GenBank/DDBJ databases">
        <title>The genome of Melipona quadrifasciata.</title>
        <authorList>
            <person name="Pan H."/>
            <person name="Kapheim K."/>
        </authorList>
    </citation>
    <scope>NUCLEOTIDE SEQUENCE [LARGE SCALE GENOMIC DNA]</scope>
    <source>
        <strain evidence="1">0111107301</strain>
        <tissue evidence="1">Whole body</tissue>
    </source>
</reference>
<dbReference type="EMBL" id="KQ435706">
    <property type="protein sequence ID" value="KOX80120.1"/>
    <property type="molecule type" value="Genomic_DNA"/>
</dbReference>
<dbReference type="OrthoDB" id="10470510at2759"/>
<accession>A0A0M9A9S5</accession>
<protein>
    <submittedName>
        <fullName evidence="1">Uncharacterized protein</fullName>
    </submittedName>
</protein>
<gene>
    <name evidence="1" type="ORF">WN51_08296</name>
</gene>
<proteinExistence type="predicted"/>
<keyword evidence="2" id="KW-1185">Reference proteome</keyword>